<feature type="compositionally biased region" description="Polar residues" evidence="1">
    <location>
        <begin position="516"/>
        <end position="533"/>
    </location>
</feature>
<sequence>LTFAHVVELHSRLWRWDRCSLQSVLAAAYILVTSAPTPPPRDFADFIEQVPCRQQLQVLLYRVLITDGKKHSSPFVSCVLIREKRRQQIEQTDYTIRVSYREREKCDTVRATFVVKMPDFLNPNAEFWVLTFCCDLHRFEDDMESITSCCFPEMCDAASASIRAVVRGLLEAMEKDLSSVPVEKDFCFYPKCSADLIDIIGKDTVPNVPKVEDCSPSDSEDESDEEGEELITVRVPVHALPVFHRLAKYLEEKNNTDPVIIIPSSTKNSGHLLFLPNHPSFLCSWDSFECGFGLYFLPNYNNFIIVQGRNSLGPQTTIYYPPKSGLLAITPTTEVAHIEKLAIVHPKNLSMPLLELPLSEFPSTPVNCDDLISLVMTLRESLADPKTALPDENSWKMSESANDCPIKCEVSSGAAPFWNQIDATARQIAWSIRSVGAKHLSSIRGFVSAPLISSDQDVPTKGRQAQAQFPVIRLPENEENNNLGLHPDLAEEAKDSEPSIIATPTETAARTDIATPVQSLTSGSGQTPRLQTQSKSVSSRSSNACLSLLPFPLS</sequence>
<dbReference type="STRING" id="6205.A0A0R3X3G7"/>
<feature type="region of interest" description="Disordered" evidence="1">
    <location>
        <begin position="503"/>
        <end position="542"/>
    </location>
</feature>
<reference evidence="2" key="1">
    <citation type="submission" date="2017-02" db="UniProtKB">
        <authorList>
            <consortium name="WormBaseParasite"/>
        </authorList>
    </citation>
    <scope>IDENTIFICATION</scope>
</reference>
<dbReference type="WBParaSite" id="TTAC_0000789301-mRNA-1">
    <property type="protein sequence ID" value="TTAC_0000789301-mRNA-1"/>
    <property type="gene ID" value="TTAC_0000789301"/>
</dbReference>
<feature type="region of interest" description="Disordered" evidence="1">
    <location>
        <begin position="208"/>
        <end position="228"/>
    </location>
</feature>
<proteinExistence type="predicted"/>
<organism evidence="2">
    <name type="scientific">Hydatigena taeniaeformis</name>
    <name type="common">Feline tapeworm</name>
    <name type="synonym">Taenia taeniaeformis</name>
    <dbReference type="NCBI Taxonomy" id="6205"/>
    <lineage>
        <taxon>Eukaryota</taxon>
        <taxon>Metazoa</taxon>
        <taxon>Spiralia</taxon>
        <taxon>Lophotrochozoa</taxon>
        <taxon>Platyhelminthes</taxon>
        <taxon>Cestoda</taxon>
        <taxon>Eucestoda</taxon>
        <taxon>Cyclophyllidea</taxon>
        <taxon>Taeniidae</taxon>
        <taxon>Hydatigera</taxon>
    </lineage>
</organism>
<protein>
    <submittedName>
        <fullName evidence="2">Mediator of RNA polymerase II transcription subunit 13</fullName>
    </submittedName>
</protein>
<evidence type="ECO:0000313" key="2">
    <source>
        <dbReference type="WBParaSite" id="TTAC_0000789301-mRNA-1"/>
    </source>
</evidence>
<feature type="compositionally biased region" description="Acidic residues" evidence="1">
    <location>
        <begin position="218"/>
        <end position="228"/>
    </location>
</feature>
<evidence type="ECO:0000256" key="1">
    <source>
        <dbReference type="SAM" id="MobiDB-lite"/>
    </source>
</evidence>
<accession>A0A0R3X3G7</accession>
<name>A0A0R3X3G7_HYDTA</name>
<dbReference type="AlphaFoldDB" id="A0A0R3X3G7"/>